<dbReference type="PANTHER" id="PTHR47515:SF1">
    <property type="entry name" value="BLR2054 PROTEIN"/>
    <property type="match status" value="1"/>
</dbReference>
<evidence type="ECO:0000313" key="2">
    <source>
        <dbReference type="EMBL" id="KLN60343.1"/>
    </source>
</evidence>
<dbReference type="InterPro" id="IPR001584">
    <property type="entry name" value="Integrase_cat-core"/>
</dbReference>
<dbReference type="AlphaFoldDB" id="A0A0H2MD78"/>
<evidence type="ECO:0000313" key="3">
    <source>
        <dbReference type="Proteomes" id="UP000035444"/>
    </source>
</evidence>
<dbReference type="InterPro" id="IPR012337">
    <property type="entry name" value="RNaseH-like_sf"/>
</dbReference>
<dbReference type="InterPro" id="IPR036397">
    <property type="entry name" value="RNaseH_sf"/>
</dbReference>
<dbReference type="GO" id="GO:0003676">
    <property type="term" value="F:nucleic acid binding"/>
    <property type="evidence" value="ECO:0007669"/>
    <property type="project" value="InterPro"/>
</dbReference>
<dbReference type="SUPFAM" id="SSF53098">
    <property type="entry name" value="Ribonuclease H-like"/>
    <property type="match status" value="1"/>
</dbReference>
<proteinExistence type="predicted"/>
<dbReference type="Pfam" id="PF13683">
    <property type="entry name" value="rve_3"/>
    <property type="match status" value="1"/>
</dbReference>
<keyword evidence="3" id="KW-1185">Reference proteome</keyword>
<evidence type="ECO:0000259" key="1">
    <source>
        <dbReference type="Pfam" id="PF13683"/>
    </source>
</evidence>
<dbReference type="EMBL" id="LAQL01000007">
    <property type="protein sequence ID" value="KLN60343.1"/>
    <property type="molecule type" value="Genomic_DNA"/>
</dbReference>
<dbReference type="Proteomes" id="UP000035444">
    <property type="component" value="Unassembled WGS sequence"/>
</dbReference>
<organism evidence="2 3">
    <name type="scientific">Kiloniella spongiae</name>
    <dbReference type="NCBI Taxonomy" id="1489064"/>
    <lineage>
        <taxon>Bacteria</taxon>
        <taxon>Pseudomonadati</taxon>
        <taxon>Pseudomonadota</taxon>
        <taxon>Alphaproteobacteria</taxon>
        <taxon>Rhodospirillales</taxon>
        <taxon>Kiloniellaceae</taxon>
        <taxon>Kiloniella</taxon>
    </lineage>
</organism>
<accession>A0A0H2MD78</accession>
<dbReference type="Gene3D" id="3.30.420.10">
    <property type="entry name" value="Ribonuclease H-like superfamily/Ribonuclease H"/>
    <property type="match status" value="1"/>
</dbReference>
<reference evidence="2 3" key="1">
    <citation type="submission" date="2015-03" db="EMBL/GenBank/DDBJ databases">
        <title>Genome Sequence of Kiloniella spongiae MEBiC09566, isolated from a marine sponge.</title>
        <authorList>
            <person name="Shao Z."/>
            <person name="Wang L."/>
            <person name="Li X."/>
        </authorList>
    </citation>
    <scope>NUCLEOTIDE SEQUENCE [LARGE SCALE GENOMIC DNA]</scope>
    <source>
        <strain evidence="2 3">MEBiC09566</strain>
    </source>
</reference>
<sequence length="79" mass="9307">MTVCKCGGRKIEKVEWHYIAPDMPMQNGFVESFNGRLLTNYRHARELIGEWEIDYNIKRPYTSLMGLTPNEYAIRPKID</sequence>
<feature type="domain" description="Integrase catalytic" evidence="1">
    <location>
        <begin position="13"/>
        <end position="69"/>
    </location>
</feature>
<dbReference type="PATRIC" id="fig|1489064.4.peg.3576"/>
<dbReference type="GO" id="GO:0015074">
    <property type="term" value="P:DNA integration"/>
    <property type="evidence" value="ECO:0007669"/>
    <property type="project" value="InterPro"/>
</dbReference>
<protein>
    <recommendedName>
        <fullName evidence="1">Integrase catalytic domain-containing protein</fullName>
    </recommendedName>
</protein>
<name>A0A0H2MD78_9PROT</name>
<comment type="caution">
    <text evidence="2">The sequence shown here is derived from an EMBL/GenBank/DDBJ whole genome shotgun (WGS) entry which is preliminary data.</text>
</comment>
<dbReference type="PANTHER" id="PTHR47515">
    <property type="entry name" value="LOW CALCIUM RESPONSE LOCUS PROTEIN T"/>
    <property type="match status" value="1"/>
</dbReference>
<gene>
    <name evidence="2" type="ORF">WH96_11310</name>
</gene>